<dbReference type="RefSeq" id="WP_072744496.1">
    <property type="nucleotide sequence ID" value="NZ_FQXR01000008.1"/>
</dbReference>
<dbReference type="SUPFAM" id="SSF56281">
    <property type="entry name" value="Metallo-hydrolase/oxidoreductase"/>
    <property type="match status" value="1"/>
</dbReference>
<feature type="domain" description="Metallo-beta-lactamase" evidence="5">
    <location>
        <begin position="12"/>
        <end position="189"/>
    </location>
</feature>
<accession>A0A1M5XUS0</accession>
<dbReference type="PROSITE" id="PS00743">
    <property type="entry name" value="BETA_LACTAMASE_B_1"/>
    <property type="match status" value="1"/>
</dbReference>
<dbReference type="InterPro" id="IPR051453">
    <property type="entry name" value="MBL_Glyoxalase_II"/>
</dbReference>
<dbReference type="AlphaFoldDB" id="A0A1M5XUS0"/>
<organism evidence="6 7">
    <name type="scientific">Sporanaerobacter acetigenes DSM 13106</name>
    <dbReference type="NCBI Taxonomy" id="1123281"/>
    <lineage>
        <taxon>Bacteria</taxon>
        <taxon>Bacillati</taxon>
        <taxon>Bacillota</taxon>
        <taxon>Tissierellia</taxon>
        <taxon>Tissierellales</taxon>
        <taxon>Sporanaerobacteraceae</taxon>
        <taxon>Sporanaerobacter</taxon>
    </lineage>
</organism>
<dbReference type="Proteomes" id="UP000184389">
    <property type="component" value="Unassembled WGS sequence"/>
</dbReference>
<dbReference type="GO" id="GO:0008270">
    <property type="term" value="F:zinc ion binding"/>
    <property type="evidence" value="ECO:0007669"/>
    <property type="project" value="InterPro"/>
</dbReference>
<dbReference type="SMART" id="SM00849">
    <property type="entry name" value="Lactamase_B"/>
    <property type="match status" value="1"/>
</dbReference>
<dbReference type="PANTHER" id="PTHR46233">
    <property type="entry name" value="HYDROXYACYLGLUTATHIONE HYDROLASE GLOC"/>
    <property type="match status" value="1"/>
</dbReference>
<evidence type="ECO:0000313" key="6">
    <source>
        <dbReference type="EMBL" id="SHI03506.1"/>
    </source>
</evidence>
<dbReference type="PANTHER" id="PTHR46233:SF3">
    <property type="entry name" value="HYDROXYACYLGLUTATHIONE HYDROLASE GLOC"/>
    <property type="match status" value="1"/>
</dbReference>
<dbReference type="EMBL" id="FQXR01000008">
    <property type="protein sequence ID" value="SHI03506.1"/>
    <property type="molecule type" value="Genomic_DNA"/>
</dbReference>
<evidence type="ECO:0000259" key="5">
    <source>
        <dbReference type="SMART" id="SM00849"/>
    </source>
</evidence>
<dbReference type="Gene3D" id="3.60.15.10">
    <property type="entry name" value="Ribonuclease Z/Hydroxyacylglutathione hydrolase-like"/>
    <property type="match status" value="1"/>
</dbReference>
<evidence type="ECO:0000256" key="3">
    <source>
        <dbReference type="ARBA" id="ARBA00022801"/>
    </source>
</evidence>
<keyword evidence="7" id="KW-1185">Reference proteome</keyword>
<dbReference type="InterPro" id="IPR001018">
    <property type="entry name" value="Beta-lactamase_class-B_CS"/>
</dbReference>
<reference evidence="6 7" key="1">
    <citation type="submission" date="2016-11" db="EMBL/GenBank/DDBJ databases">
        <authorList>
            <person name="Jaros S."/>
            <person name="Januszkiewicz K."/>
            <person name="Wedrychowicz H."/>
        </authorList>
    </citation>
    <scope>NUCLEOTIDE SEQUENCE [LARGE SCALE GENOMIC DNA]</scope>
    <source>
        <strain evidence="6 7">DSM 13106</strain>
    </source>
</reference>
<name>A0A1M5XUS0_9FIRM</name>
<comment type="cofactor">
    <cofactor evidence="1">
        <name>Zn(2+)</name>
        <dbReference type="ChEBI" id="CHEBI:29105"/>
    </cofactor>
</comment>
<evidence type="ECO:0000313" key="7">
    <source>
        <dbReference type="Proteomes" id="UP000184389"/>
    </source>
</evidence>
<protein>
    <submittedName>
        <fullName evidence="6">Glyoxylase, beta-lactamase superfamily II</fullName>
    </submittedName>
</protein>
<dbReference type="CDD" id="cd06262">
    <property type="entry name" value="metallo-hydrolase-like_MBL-fold"/>
    <property type="match status" value="1"/>
</dbReference>
<gene>
    <name evidence="6" type="ORF">SAMN02745180_01831</name>
</gene>
<keyword evidence="2" id="KW-0479">Metal-binding</keyword>
<evidence type="ECO:0000256" key="4">
    <source>
        <dbReference type="ARBA" id="ARBA00022833"/>
    </source>
</evidence>
<dbReference type="InterPro" id="IPR001279">
    <property type="entry name" value="Metallo-B-lactamas"/>
</dbReference>
<keyword evidence="4" id="KW-0862">Zinc</keyword>
<dbReference type="GO" id="GO:0008800">
    <property type="term" value="F:beta-lactamase activity"/>
    <property type="evidence" value="ECO:0007669"/>
    <property type="project" value="InterPro"/>
</dbReference>
<keyword evidence="3" id="KW-0378">Hydrolase</keyword>
<dbReference type="STRING" id="1123281.SAMN02745180_01831"/>
<sequence>MKVVRLPVGVYAANCYIVYDEDIHEAVVIDPGGAGDEILDKLNELNLKVKYIILTHGHGDHIGGVEDVRKGTSAPVLIHEDDAELLKDDTRNLSSMMIMGSVEVIPDKLLKDGEKLVLGDHTINIIHTPGHTPGGISIKIEDNLFTGDTLFAGSIGRTDFEGSSYEDIISSIKKKLILYPDDTAIYPGHGPSSTIGREKKYNPFIIN</sequence>
<proteinExistence type="predicted"/>
<dbReference type="InterPro" id="IPR036866">
    <property type="entry name" value="RibonucZ/Hydroxyglut_hydro"/>
</dbReference>
<dbReference type="GO" id="GO:0017001">
    <property type="term" value="P:antibiotic catabolic process"/>
    <property type="evidence" value="ECO:0007669"/>
    <property type="project" value="InterPro"/>
</dbReference>
<dbReference type="Pfam" id="PF00753">
    <property type="entry name" value="Lactamase_B"/>
    <property type="match status" value="1"/>
</dbReference>
<dbReference type="OrthoDB" id="9802248at2"/>
<evidence type="ECO:0000256" key="1">
    <source>
        <dbReference type="ARBA" id="ARBA00001947"/>
    </source>
</evidence>
<evidence type="ECO:0000256" key="2">
    <source>
        <dbReference type="ARBA" id="ARBA00022723"/>
    </source>
</evidence>